<dbReference type="SUPFAM" id="SSF51197">
    <property type="entry name" value="Clavaminate synthase-like"/>
    <property type="match status" value="1"/>
</dbReference>
<dbReference type="PROSITE" id="PS51184">
    <property type="entry name" value="JMJC"/>
    <property type="match status" value="1"/>
</dbReference>
<organism evidence="2 3">
    <name type="scientific">Ladona fulva</name>
    <name type="common">Scarce chaser dragonfly</name>
    <name type="synonym">Libellula fulva</name>
    <dbReference type="NCBI Taxonomy" id="123851"/>
    <lineage>
        <taxon>Eukaryota</taxon>
        <taxon>Metazoa</taxon>
        <taxon>Ecdysozoa</taxon>
        <taxon>Arthropoda</taxon>
        <taxon>Hexapoda</taxon>
        <taxon>Insecta</taxon>
        <taxon>Pterygota</taxon>
        <taxon>Palaeoptera</taxon>
        <taxon>Odonata</taxon>
        <taxon>Epiprocta</taxon>
        <taxon>Anisoptera</taxon>
        <taxon>Libelluloidea</taxon>
        <taxon>Libellulidae</taxon>
        <taxon>Ladona</taxon>
    </lineage>
</organism>
<proteinExistence type="predicted"/>
<dbReference type="SMART" id="SM00558">
    <property type="entry name" value="JmjC"/>
    <property type="match status" value="1"/>
</dbReference>
<dbReference type="OrthoDB" id="47172at2759"/>
<dbReference type="GO" id="GO:0036140">
    <property type="term" value="F:[protein]-asparagine 3-dioxygenase activity"/>
    <property type="evidence" value="ECO:0007669"/>
    <property type="project" value="TreeGrafter"/>
</dbReference>
<reference evidence="2" key="1">
    <citation type="submission" date="2013-04" db="EMBL/GenBank/DDBJ databases">
        <authorList>
            <person name="Qu J."/>
            <person name="Murali S.C."/>
            <person name="Bandaranaike D."/>
            <person name="Bellair M."/>
            <person name="Blankenburg K."/>
            <person name="Chao H."/>
            <person name="Dinh H."/>
            <person name="Doddapaneni H."/>
            <person name="Downs B."/>
            <person name="Dugan-Rocha S."/>
            <person name="Elkadiri S."/>
            <person name="Gnanaolivu R.D."/>
            <person name="Hernandez B."/>
            <person name="Javaid M."/>
            <person name="Jayaseelan J.C."/>
            <person name="Lee S."/>
            <person name="Li M."/>
            <person name="Ming W."/>
            <person name="Munidasa M."/>
            <person name="Muniz J."/>
            <person name="Nguyen L."/>
            <person name="Ongeri F."/>
            <person name="Osuji N."/>
            <person name="Pu L.-L."/>
            <person name="Puazo M."/>
            <person name="Qu C."/>
            <person name="Quiroz J."/>
            <person name="Raj R."/>
            <person name="Weissenberger G."/>
            <person name="Xin Y."/>
            <person name="Zou X."/>
            <person name="Han Y."/>
            <person name="Richards S."/>
            <person name="Worley K."/>
            <person name="Muzny D."/>
            <person name="Gibbs R."/>
        </authorList>
    </citation>
    <scope>NUCLEOTIDE SEQUENCE</scope>
    <source>
        <strain evidence="2">Sampled in the wild</strain>
    </source>
</reference>
<evidence type="ECO:0000313" key="3">
    <source>
        <dbReference type="Proteomes" id="UP000792457"/>
    </source>
</evidence>
<dbReference type="InterPro" id="IPR041667">
    <property type="entry name" value="Cupin_8"/>
</dbReference>
<comment type="caution">
    <text evidence="2">The sequence shown here is derived from an EMBL/GenBank/DDBJ whole genome shotgun (WGS) entry which is preliminary data.</text>
</comment>
<dbReference type="Gene3D" id="2.60.120.10">
    <property type="entry name" value="Jelly Rolls"/>
    <property type="match status" value="1"/>
</dbReference>
<sequence length="349" mass="40905">MKVLNMAERKRGWDPSQLRKYDIQLEEIPRLSCNDPRVEELISENKPVVITDTKLVSSALKWDIDYLEKNIGSGDFSVFLSRNHKFKYYDDKKLQDAGTEFTPSTKRVDMKFPEFAKKLRQWMRGDERLYLQQPLNNTVGPAIVEDFLKFNWEWVNGRQKKHSWGHLTSNLLLVAMEGNVTPCHYDEQQNFFAEVKGFKRCILFPPEQFDCLYPHPVFHPHDRQSQVDFEHPDYVRFPKFREVRGQEAVVGPGDVLYIPIYWWHHIESLMRGGYTVSINFWYKAGPMGQILYPLKGHQKVAIMRNVEKMLVEALQDTSQVGPLLRALVLGRYTFPNLEDSSESKDTNNE</sequence>
<dbReference type="GO" id="GO:0005634">
    <property type="term" value="C:nucleus"/>
    <property type="evidence" value="ECO:0007669"/>
    <property type="project" value="TreeGrafter"/>
</dbReference>
<name>A0A8K0KFF2_LADFU</name>
<dbReference type="Gene3D" id="1.10.287.1010">
    <property type="entry name" value="Clavaminate synthase-like"/>
    <property type="match status" value="1"/>
</dbReference>
<dbReference type="EMBL" id="KZ308713">
    <property type="protein sequence ID" value="KAG8233363.1"/>
    <property type="molecule type" value="Genomic_DNA"/>
</dbReference>
<dbReference type="Pfam" id="PF13621">
    <property type="entry name" value="Cupin_8"/>
    <property type="match status" value="1"/>
</dbReference>
<feature type="domain" description="JmjC" evidence="1">
    <location>
        <begin position="127"/>
        <end position="299"/>
    </location>
</feature>
<dbReference type="InterPro" id="IPR014710">
    <property type="entry name" value="RmlC-like_jellyroll"/>
</dbReference>
<dbReference type="GO" id="GO:0005737">
    <property type="term" value="C:cytoplasm"/>
    <property type="evidence" value="ECO:0007669"/>
    <property type="project" value="TreeGrafter"/>
</dbReference>
<dbReference type="Proteomes" id="UP000792457">
    <property type="component" value="Unassembled WGS sequence"/>
</dbReference>
<reference evidence="2" key="2">
    <citation type="submission" date="2017-10" db="EMBL/GenBank/DDBJ databases">
        <title>Ladona fulva Genome sequencing and assembly.</title>
        <authorList>
            <person name="Murali S."/>
            <person name="Richards S."/>
            <person name="Bandaranaike D."/>
            <person name="Bellair M."/>
            <person name="Blankenburg K."/>
            <person name="Chao H."/>
            <person name="Dinh H."/>
            <person name="Doddapaneni H."/>
            <person name="Dugan-Rocha S."/>
            <person name="Elkadiri S."/>
            <person name="Gnanaolivu R."/>
            <person name="Hernandez B."/>
            <person name="Skinner E."/>
            <person name="Javaid M."/>
            <person name="Lee S."/>
            <person name="Li M."/>
            <person name="Ming W."/>
            <person name="Munidasa M."/>
            <person name="Muniz J."/>
            <person name="Nguyen L."/>
            <person name="Hughes D."/>
            <person name="Osuji N."/>
            <person name="Pu L.-L."/>
            <person name="Puazo M."/>
            <person name="Qu C."/>
            <person name="Quiroz J."/>
            <person name="Raj R."/>
            <person name="Weissenberger G."/>
            <person name="Xin Y."/>
            <person name="Zou X."/>
            <person name="Han Y."/>
            <person name="Worley K."/>
            <person name="Muzny D."/>
            <person name="Gibbs R."/>
        </authorList>
    </citation>
    <scope>NUCLEOTIDE SEQUENCE</scope>
    <source>
        <strain evidence="2">Sampled in the wild</strain>
    </source>
</reference>
<dbReference type="PANTHER" id="PTHR12461:SF105">
    <property type="entry name" value="HYPOXIA-INDUCIBLE FACTOR 1-ALPHA INHIBITOR"/>
    <property type="match status" value="1"/>
</dbReference>
<dbReference type="InterPro" id="IPR003347">
    <property type="entry name" value="JmjC_dom"/>
</dbReference>
<dbReference type="GO" id="GO:0071532">
    <property type="term" value="F:ankyrin repeat binding"/>
    <property type="evidence" value="ECO:0007669"/>
    <property type="project" value="TreeGrafter"/>
</dbReference>
<evidence type="ECO:0000313" key="2">
    <source>
        <dbReference type="EMBL" id="KAG8233363.1"/>
    </source>
</evidence>
<dbReference type="FunFam" id="2.60.120.10:FF:000042">
    <property type="entry name" value="Hypoxia-inducible factor 1-alpha inhibitor"/>
    <property type="match status" value="1"/>
</dbReference>
<dbReference type="PANTHER" id="PTHR12461">
    <property type="entry name" value="HYPOXIA-INDUCIBLE FACTOR 1 ALPHA INHIBITOR-RELATED"/>
    <property type="match status" value="1"/>
</dbReference>
<gene>
    <name evidence="2" type="ORF">J437_LFUL005824</name>
</gene>
<keyword evidence="3" id="KW-1185">Reference proteome</keyword>
<accession>A0A8K0KFF2</accession>
<dbReference type="AlphaFoldDB" id="A0A8K0KFF2"/>
<evidence type="ECO:0000259" key="1">
    <source>
        <dbReference type="PROSITE" id="PS51184"/>
    </source>
</evidence>
<dbReference type="GO" id="GO:0036139">
    <property type="term" value="F:peptidyl-histidine dioxygenase activity"/>
    <property type="evidence" value="ECO:0007669"/>
    <property type="project" value="TreeGrafter"/>
</dbReference>
<protein>
    <recommendedName>
        <fullName evidence="1">JmjC domain-containing protein</fullName>
    </recommendedName>
</protein>
<dbReference type="GO" id="GO:0045746">
    <property type="term" value="P:negative regulation of Notch signaling pathway"/>
    <property type="evidence" value="ECO:0007669"/>
    <property type="project" value="TreeGrafter"/>
</dbReference>
<dbReference type="InterPro" id="IPR027452">
    <property type="entry name" value="FIH-1_dom_II"/>
</dbReference>